<dbReference type="AlphaFoldDB" id="A0A0P4WQB9"/>
<name>A0A0P4WQB9_SCYOL</name>
<feature type="compositionally biased region" description="Acidic residues" evidence="2">
    <location>
        <begin position="109"/>
        <end position="118"/>
    </location>
</feature>
<evidence type="ECO:0000259" key="3">
    <source>
        <dbReference type="PROSITE" id="PS51165"/>
    </source>
</evidence>
<feature type="compositionally biased region" description="Basic and acidic residues" evidence="2">
    <location>
        <begin position="82"/>
        <end position="98"/>
    </location>
</feature>
<dbReference type="InterPro" id="IPR040183">
    <property type="entry name" value="THUMPD1-like"/>
</dbReference>
<dbReference type="EMBL" id="GDRN01071319">
    <property type="protein sequence ID" value="JAI63711.1"/>
    <property type="molecule type" value="Transcribed_RNA"/>
</dbReference>
<dbReference type="InterPro" id="IPR004114">
    <property type="entry name" value="THUMP_dom"/>
</dbReference>
<dbReference type="PANTHER" id="PTHR13452">
    <property type="entry name" value="THUMP DOMAIN CONTAINING PROTEIN 1-RELATED"/>
    <property type="match status" value="1"/>
</dbReference>
<feature type="region of interest" description="Disordered" evidence="2">
    <location>
        <begin position="299"/>
        <end position="325"/>
    </location>
</feature>
<dbReference type="CDD" id="cd11717">
    <property type="entry name" value="THUMP_THUMPD1_like"/>
    <property type="match status" value="1"/>
</dbReference>
<reference evidence="4" key="1">
    <citation type="submission" date="2015-09" db="EMBL/GenBank/DDBJ databases">
        <title>Scylla olivacea transcriptome.</title>
        <authorList>
            <person name="Ikhwanuddin M."/>
        </authorList>
    </citation>
    <scope>NUCLEOTIDE SEQUENCE</scope>
</reference>
<sequence>MGKNKRPKSYYVQLAKKQKSYHNVLSPGLTGFLCTCNDRERECVLEAYNILNEYADQMYGKEVIPDMNVVDEGKSSEAIQESTKEPDNSKLETEKDGKSSPSQQKQEEIEGANDSDEEFSSLDAAIKADVEELQKESEKKHRHLRRFGQVATGAKNYVFIRSALEDPLPLSLTIMDDILKLQRQKTKKLIRMIPVQATCRGFQDDIVKAVKNLCESYFKEKGESFYIAIKVRNNSSLERESLKTSLITAVSEAHSGNTPELKDPEVVVNIDVIKNVCCISLLPGYFTKYCKYNLLSLGNKKENGKSAPKNEDSKSEVSEREVEPK</sequence>
<evidence type="ECO:0000256" key="2">
    <source>
        <dbReference type="SAM" id="MobiDB-lite"/>
    </source>
</evidence>
<dbReference type="Gene3D" id="3.30.2300.10">
    <property type="entry name" value="THUMP superfamily"/>
    <property type="match status" value="1"/>
</dbReference>
<keyword evidence="1" id="KW-0694">RNA-binding</keyword>
<organism evidence="4">
    <name type="scientific">Scylla olivacea</name>
    <name type="common">Orange mud crab</name>
    <name type="synonym">Cancer olivacea</name>
    <dbReference type="NCBI Taxonomy" id="85551"/>
    <lineage>
        <taxon>Eukaryota</taxon>
        <taxon>Metazoa</taxon>
        <taxon>Ecdysozoa</taxon>
        <taxon>Arthropoda</taxon>
        <taxon>Crustacea</taxon>
        <taxon>Multicrustacea</taxon>
        <taxon>Malacostraca</taxon>
        <taxon>Eumalacostraca</taxon>
        <taxon>Eucarida</taxon>
        <taxon>Decapoda</taxon>
        <taxon>Pleocyemata</taxon>
        <taxon>Brachyura</taxon>
        <taxon>Eubrachyura</taxon>
        <taxon>Portunoidea</taxon>
        <taxon>Portunidae</taxon>
        <taxon>Portuninae</taxon>
        <taxon>Scylla</taxon>
    </lineage>
</organism>
<feature type="domain" description="THUMP" evidence="3">
    <location>
        <begin position="175"/>
        <end position="283"/>
    </location>
</feature>
<feature type="region of interest" description="Disordered" evidence="2">
    <location>
        <begin position="73"/>
        <end position="118"/>
    </location>
</feature>
<dbReference type="Pfam" id="PF02926">
    <property type="entry name" value="THUMP"/>
    <property type="match status" value="1"/>
</dbReference>
<proteinExistence type="predicted"/>
<dbReference type="PANTHER" id="PTHR13452:SF10">
    <property type="entry name" value="THUMP DOMAIN-CONTAINING PROTEIN 1"/>
    <property type="match status" value="1"/>
</dbReference>
<dbReference type="GO" id="GO:0003723">
    <property type="term" value="F:RNA binding"/>
    <property type="evidence" value="ECO:0007669"/>
    <property type="project" value="UniProtKB-UniRule"/>
</dbReference>
<dbReference type="SUPFAM" id="SSF143437">
    <property type="entry name" value="THUMP domain-like"/>
    <property type="match status" value="1"/>
</dbReference>
<dbReference type="SMART" id="SM00981">
    <property type="entry name" value="THUMP"/>
    <property type="match status" value="1"/>
</dbReference>
<evidence type="ECO:0000313" key="4">
    <source>
        <dbReference type="EMBL" id="JAI63711.1"/>
    </source>
</evidence>
<dbReference type="PROSITE" id="PS51165">
    <property type="entry name" value="THUMP"/>
    <property type="match status" value="1"/>
</dbReference>
<protein>
    <recommendedName>
        <fullName evidence="3">THUMP domain-containing protein</fullName>
    </recommendedName>
</protein>
<dbReference type="GO" id="GO:0006400">
    <property type="term" value="P:tRNA modification"/>
    <property type="evidence" value="ECO:0007669"/>
    <property type="project" value="InterPro"/>
</dbReference>
<evidence type="ECO:0000256" key="1">
    <source>
        <dbReference type="PROSITE-ProRule" id="PRU00529"/>
    </source>
</evidence>
<accession>A0A0P4WQB9</accession>